<feature type="non-terminal residue" evidence="1">
    <location>
        <position position="1"/>
    </location>
</feature>
<sequence>IDQDTWNISRFGTSADTQYTTNKLEDTDEESNSIDNTKQQTKTLCITRRSRKFACPCGFNVICGHDCQDIVAVRLFIDKSGLQ</sequence>
<dbReference type="Proteomes" id="UP000789702">
    <property type="component" value="Unassembled WGS sequence"/>
</dbReference>
<dbReference type="EMBL" id="CAJVPU010048187">
    <property type="protein sequence ID" value="CAG8755123.1"/>
    <property type="molecule type" value="Genomic_DNA"/>
</dbReference>
<reference evidence="1" key="1">
    <citation type="submission" date="2021-06" db="EMBL/GenBank/DDBJ databases">
        <authorList>
            <person name="Kallberg Y."/>
            <person name="Tangrot J."/>
            <person name="Rosling A."/>
        </authorList>
    </citation>
    <scope>NUCLEOTIDE SEQUENCE</scope>
    <source>
        <strain evidence="1">IL203A</strain>
    </source>
</reference>
<name>A0ACA9QJ50_9GLOM</name>
<proteinExistence type="predicted"/>
<comment type="caution">
    <text evidence="1">The sequence shown here is derived from an EMBL/GenBank/DDBJ whole genome shotgun (WGS) entry which is preliminary data.</text>
</comment>
<protein>
    <submittedName>
        <fullName evidence="1">2497_t:CDS:1</fullName>
    </submittedName>
</protein>
<evidence type="ECO:0000313" key="2">
    <source>
        <dbReference type="Proteomes" id="UP000789702"/>
    </source>
</evidence>
<keyword evidence="2" id="KW-1185">Reference proteome</keyword>
<gene>
    <name evidence="1" type="ORF">DHETER_LOCUS14888</name>
</gene>
<organism evidence="1 2">
    <name type="scientific">Dentiscutata heterogama</name>
    <dbReference type="NCBI Taxonomy" id="1316150"/>
    <lineage>
        <taxon>Eukaryota</taxon>
        <taxon>Fungi</taxon>
        <taxon>Fungi incertae sedis</taxon>
        <taxon>Mucoromycota</taxon>
        <taxon>Glomeromycotina</taxon>
        <taxon>Glomeromycetes</taxon>
        <taxon>Diversisporales</taxon>
        <taxon>Gigasporaceae</taxon>
        <taxon>Dentiscutata</taxon>
    </lineage>
</organism>
<accession>A0ACA9QJ50</accession>
<evidence type="ECO:0000313" key="1">
    <source>
        <dbReference type="EMBL" id="CAG8755123.1"/>
    </source>
</evidence>
<feature type="non-terminal residue" evidence="1">
    <location>
        <position position="83"/>
    </location>
</feature>